<dbReference type="AlphaFoldDB" id="A0AAV0YCG0"/>
<name>A0AAV0YCG0_VICFA</name>
<accession>A0AAV0YCG0</accession>
<keyword evidence="2" id="KW-1185">Reference proteome</keyword>
<comment type="caution">
    <text evidence="1">The sequence shown here is derived from an EMBL/GenBank/DDBJ whole genome shotgun (WGS) entry which is preliminary data.</text>
</comment>
<sequence length="114" mass="13937">MPSYYYPSYSHPSNMYGYYDQYHTIYDQGNNIVERNPYPFDDPYFDRRMVESGYRRRSTRPYPYYDSRYVFHGRVDPYTSYQSYYETPLLSYPQPSPSPSVHPFYTPDWLCTIM</sequence>
<dbReference type="Proteomes" id="UP001157006">
    <property type="component" value="Unassembled WGS sequence"/>
</dbReference>
<dbReference type="EMBL" id="CATIWC010000727">
    <property type="protein sequence ID" value="CAI8583499.1"/>
    <property type="molecule type" value="Genomic_DNA"/>
</dbReference>
<gene>
    <name evidence="1" type="ORF">VFH_U029960</name>
</gene>
<organism evidence="1 2">
    <name type="scientific">Vicia faba</name>
    <name type="common">Broad bean</name>
    <name type="synonym">Faba vulgaris</name>
    <dbReference type="NCBI Taxonomy" id="3906"/>
    <lineage>
        <taxon>Eukaryota</taxon>
        <taxon>Viridiplantae</taxon>
        <taxon>Streptophyta</taxon>
        <taxon>Embryophyta</taxon>
        <taxon>Tracheophyta</taxon>
        <taxon>Spermatophyta</taxon>
        <taxon>Magnoliopsida</taxon>
        <taxon>eudicotyledons</taxon>
        <taxon>Gunneridae</taxon>
        <taxon>Pentapetalae</taxon>
        <taxon>rosids</taxon>
        <taxon>fabids</taxon>
        <taxon>Fabales</taxon>
        <taxon>Fabaceae</taxon>
        <taxon>Papilionoideae</taxon>
        <taxon>50 kb inversion clade</taxon>
        <taxon>NPAAA clade</taxon>
        <taxon>Hologalegina</taxon>
        <taxon>IRL clade</taxon>
        <taxon>Fabeae</taxon>
        <taxon>Vicia</taxon>
    </lineage>
</organism>
<protein>
    <submittedName>
        <fullName evidence="1">Uncharacterized protein</fullName>
    </submittedName>
</protein>
<proteinExistence type="predicted"/>
<evidence type="ECO:0000313" key="2">
    <source>
        <dbReference type="Proteomes" id="UP001157006"/>
    </source>
</evidence>
<reference evidence="1 2" key="1">
    <citation type="submission" date="2023-01" db="EMBL/GenBank/DDBJ databases">
        <authorList>
            <person name="Kreplak J."/>
        </authorList>
    </citation>
    <scope>NUCLEOTIDE SEQUENCE [LARGE SCALE GENOMIC DNA]</scope>
</reference>
<evidence type="ECO:0000313" key="1">
    <source>
        <dbReference type="EMBL" id="CAI8583499.1"/>
    </source>
</evidence>